<dbReference type="RefSeq" id="WP_093322400.1">
    <property type="nucleotide sequence ID" value="NZ_FOHV01000043.1"/>
</dbReference>
<protein>
    <submittedName>
        <fullName evidence="1">Uncharacterized protein</fullName>
    </submittedName>
</protein>
<dbReference type="EMBL" id="FOHV01000043">
    <property type="protein sequence ID" value="SET58465.1"/>
    <property type="molecule type" value="Genomic_DNA"/>
</dbReference>
<dbReference type="AlphaFoldDB" id="A0A1I0FLV2"/>
<dbReference type="Proteomes" id="UP000242642">
    <property type="component" value="Unassembled WGS sequence"/>
</dbReference>
<accession>A0A1I0FLV2</accession>
<evidence type="ECO:0000313" key="1">
    <source>
        <dbReference type="EMBL" id="SET58465.1"/>
    </source>
</evidence>
<reference evidence="2" key="1">
    <citation type="submission" date="2016-10" db="EMBL/GenBank/DDBJ databases">
        <authorList>
            <person name="Varghese N."/>
            <person name="Submissions S."/>
        </authorList>
    </citation>
    <scope>NUCLEOTIDE SEQUENCE [LARGE SCALE GENOMIC DNA]</scope>
    <source>
        <strain evidence="2">DSM 18579</strain>
    </source>
</reference>
<sequence length="163" mass="18953">MSLNKMYYLKVDITLDECFQVYITRHNALYDSIYTAFENEHDCLLLSEDINSFDGEGEMVCNLQIYADLDDLQPDFLGGVSLDGGREYVPFLMKLLCEDVPDNIDTETPVDAQFEIRQILFNEEERYSAAECISDLQYERPILHILRTLYLDKESIGGRFQSY</sequence>
<name>A0A1I0FLV2_9GAMM</name>
<organism evidence="1 2">
    <name type="scientific">Thorsellia anophelis DSM 18579</name>
    <dbReference type="NCBI Taxonomy" id="1123402"/>
    <lineage>
        <taxon>Bacteria</taxon>
        <taxon>Pseudomonadati</taxon>
        <taxon>Pseudomonadota</taxon>
        <taxon>Gammaproteobacteria</taxon>
        <taxon>Enterobacterales</taxon>
        <taxon>Thorselliaceae</taxon>
        <taxon>Thorsellia</taxon>
    </lineage>
</organism>
<dbReference type="STRING" id="1123402.SAMN02583745_02794"/>
<gene>
    <name evidence="1" type="ORF">SAMN02583745_02794</name>
</gene>
<evidence type="ECO:0000313" key="2">
    <source>
        <dbReference type="Proteomes" id="UP000242642"/>
    </source>
</evidence>
<keyword evidence="2" id="KW-1185">Reference proteome</keyword>
<proteinExistence type="predicted"/>